<reference evidence="1 2" key="1">
    <citation type="journal article" date="2016" name="Appl. Environ. Microbiol.">
        <title>Lack of Overt Genome Reduction in the Bryostatin-Producing Bryozoan Symbiont "Candidatus Endobugula sertula".</title>
        <authorList>
            <person name="Miller I.J."/>
            <person name="Vanee N."/>
            <person name="Fong S.S."/>
            <person name="Lim-Fong G.E."/>
            <person name="Kwan J.C."/>
        </authorList>
    </citation>
    <scope>NUCLEOTIDE SEQUENCE [LARGE SCALE GENOMIC DNA]</scope>
    <source>
        <strain evidence="1">AB1-4</strain>
    </source>
</reference>
<protein>
    <submittedName>
        <fullName evidence="1">Haloacid dehalogenase</fullName>
    </submittedName>
</protein>
<gene>
    <name evidence="1" type="ORF">AB835_05805</name>
</gene>
<dbReference type="SFLD" id="SFLDS00003">
    <property type="entry name" value="Haloacid_Dehalogenase"/>
    <property type="match status" value="1"/>
</dbReference>
<dbReference type="PANTHER" id="PTHR43434:SF3">
    <property type="entry name" value="GMP_IMP NUCLEOTIDASE YRFG"/>
    <property type="match status" value="1"/>
</dbReference>
<evidence type="ECO:0000313" key="1">
    <source>
        <dbReference type="EMBL" id="ODS24057.1"/>
    </source>
</evidence>
<dbReference type="AlphaFoldDB" id="A0A1D2QR59"/>
<dbReference type="PANTHER" id="PTHR43434">
    <property type="entry name" value="PHOSPHOGLYCOLATE PHOSPHATASE"/>
    <property type="match status" value="1"/>
</dbReference>
<dbReference type="Gene3D" id="3.40.50.1000">
    <property type="entry name" value="HAD superfamily/HAD-like"/>
    <property type="match status" value="1"/>
</dbReference>
<dbReference type="STRING" id="62101.AB835_05805"/>
<comment type="caution">
    <text evidence="1">The sequence shown here is derived from an EMBL/GenBank/DDBJ whole genome shotgun (WGS) entry which is preliminary data.</text>
</comment>
<dbReference type="GO" id="GO:0008967">
    <property type="term" value="F:phosphoglycolate phosphatase activity"/>
    <property type="evidence" value="ECO:0007669"/>
    <property type="project" value="TreeGrafter"/>
</dbReference>
<dbReference type="InterPro" id="IPR006439">
    <property type="entry name" value="HAD-SF_hydro_IA"/>
</dbReference>
<organism evidence="1 2">
    <name type="scientific">Candidatus Endobugula sertula</name>
    <name type="common">Bugula neritina bacterial symbiont</name>
    <dbReference type="NCBI Taxonomy" id="62101"/>
    <lineage>
        <taxon>Bacteria</taxon>
        <taxon>Pseudomonadati</taxon>
        <taxon>Pseudomonadota</taxon>
        <taxon>Gammaproteobacteria</taxon>
        <taxon>Cellvibrionales</taxon>
        <taxon>Cellvibrionaceae</taxon>
        <taxon>Candidatus Endobugula</taxon>
    </lineage>
</organism>
<dbReference type="CDD" id="cd01427">
    <property type="entry name" value="HAD_like"/>
    <property type="match status" value="1"/>
</dbReference>
<proteinExistence type="predicted"/>
<sequence>MVNWNKIDTVMLDMDGTLLDLHYDTYFWTNHLPQRYAELKQIPETEARHRLNTHIRSLKGTLNWYCLDYWATELDINILTLKREIKERPYTKEFLQFLQVQKKQVVLVTNAHPVGLNIKLGETCIGDYLDHIISSHQFSEPKEAQAFWHHLRNHFPFNSQRTLFIDDNLTILESAKAYGIAYILGIHQPDSQIERQLEGIPAIYHFNEIMPDKAID</sequence>
<dbReference type="GO" id="GO:0006281">
    <property type="term" value="P:DNA repair"/>
    <property type="evidence" value="ECO:0007669"/>
    <property type="project" value="TreeGrafter"/>
</dbReference>
<dbReference type="EMBL" id="MDLC01000015">
    <property type="protein sequence ID" value="ODS24057.1"/>
    <property type="molecule type" value="Genomic_DNA"/>
</dbReference>
<dbReference type="InterPro" id="IPR036412">
    <property type="entry name" value="HAD-like_sf"/>
</dbReference>
<dbReference type="GO" id="GO:0005829">
    <property type="term" value="C:cytosol"/>
    <property type="evidence" value="ECO:0007669"/>
    <property type="project" value="TreeGrafter"/>
</dbReference>
<evidence type="ECO:0000313" key="2">
    <source>
        <dbReference type="Proteomes" id="UP000242502"/>
    </source>
</evidence>
<dbReference type="InterPro" id="IPR023214">
    <property type="entry name" value="HAD_sf"/>
</dbReference>
<dbReference type="SFLD" id="SFLDG01129">
    <property type="entry name" value="C1.5:_HAD__Beta-PGM__Phosphata"/>
    <property type="match status" value="1"/>
</dbReference>
<dbReference type="Proteomes" id="UP000242502">
    <property type="component" value="Unassembled WGS sequence"/>
</dbReference>
<name>A0A1D2QR59_9GAMM</name>
<dbReference type="Pfam" id="PF00702">
    <property type="entry name" value="Hydrolase"/>
    <property type="match status" value="1"/>
</dbReference>
<dbReference type="InterPro" id="IPR050155">
    <property type="entry name" value="HAD-like_hydrolase_sf"/>
</dbReference>
<dbReference type="NCBIfam" id="TIGR01509">
    <property type="entry name" value="HAD-SF-IA-v3"/>
    <property type="match status" value="1"/>
</dbReference>
<dbReference type="SUPFAM" id="SSF56784">
    <property type="entry name" value="HAD-like"/>
    <property type="match status" value="1"/>
</dbReference>
<dbReference type="NCBIfam" id="NF011564">
    <property type="entry name" value="PRK14988.1"/>
    <property type="match status" value="1"/>
</dbReference>
<accession>A0A1D2QR59</accession>